<evidence type="ECO:0000313" key="3">
    <source>
        <dbReference type="EMBL" id="KAK9716191.1"/>
    </source>
</evidence>
<dbReference type="EMBL" id="JBDFQZ010000006">
    <property type="protein sequence ID" value="KAK9716191.1"/>
    <property type="molecule type" value="Genomic_DNA"/>
</dbReference>
<sequence>MKATLLRTGSNPTRNIPGSPIPNGVVPSSPRISFRGHNINAFNGFRGIIRRSSSDTDMIRSEQSISRVSRVGSVSVSDMGMIVEEELSSVGGSGKGNHNKFVGGGKGGNDQSNGNNEKSKIKEYYLDLLKSNPCDSLILRNYGKYLHEVEKNTEKAEEYYGRAILANPGDGELLCLYANLIWETHNDEHRAHSYFHQALHASPFDCSVLGSYAHFLWETEEEEEEDSDDVGIQQGNTGVSTMAATH</sequence>
<feature type="domain" description="TmcB/TmcC TPR repeats" evidence="2">
    <location>
        <begin position="117"/>
        <end position="163"/>
    </location>
</feature>
<dbReference type="AlphaFoldDB" id="A0AAW1K977"/>
<feature type="compositionally biased region" description="Polar residues" evidence="1">
    <location>
        <begin position="7"/>
        <end position="16"/>
    </location>
</feature>
<name>A0AAW1K977_SAPOF</name>
<feature type="region of interest" description="Disordered" evidence="1">
    <location>
        <begin position="1"/>
        <end position="24"/>
    </location>
</feature>
<protein>
    <recommendedName>
        <fullName evidence="2">TmcB/TmcC TPR repeats domain-containing protein</fullName>
    </recommendedName>
</protein>
<comment type="caution">
    <text evidence="3">The sequence shown here is derived from an EMBL/GenBank/DDBJ whole genome shotgun (WGS) entry which is preliminary data.</text>
</comment>
<reference evidence="3" key="1">
    <citation type="submission" date="2024-03" db="EMBL/GenBank/DDBJ databases">
        <title>WGS assembly of Saponaria officinalis var. Norfolk2.</title>
        <authorList>
            <person name="Jenkins J."/>
            <person name="Shu S."/>
            <person name="Grimwood J."/>
            <person name="Barry K."/>
            <person name="Goodstein D."/>
            <person name="Schmutz J."/>
            <person name="Leebens-Mack J."/>
            <person name="Osbourn A."/>
        </authorList>
    </citation>
    <scope>NUCLEOTIDE SEQUENCE [LARGE SCALE GENOMIC DNA]</scope>
    <source>
        <strain evidence="3">JIC</strain>
    </source>
</reference>
<dbReference type="PANTHER" id="PTHR26312">
    <property type="entry name" value="TETRATRICOPEPTIDE REPEAT PROTEIN 5"/>
    <property type="match status" value="1"/>
</dbReference>
<keyword evidence="4" id="KW-1185">Reference proteome</keyword>
<dbReference type="Gene3D" id="1.25.40.10">
    <property type="entry name" value="Tetratricopeptide repeat domain"/>
    <property type="match status" value="1"/>
</dbReference>
<proteinExistence type="predicted"/>
<evidence type="ECO:0000313" key="4">
    <source>
        <dbReference type="Proteomes" id="UP001443914"/>
    </source>
</evidence>
<feature type="region of interest" description="Disordered" evidence="1">
    <location>
        <begin position="93"/>
        <end position="116"/>
    </location>
</feature>
<evidence type="ECO:0000259" key="2">
    <source>
        <dbReference type="Pfam" id="PF25474"/>
    </source>
</evidence>
<gene>
    <name evidence="3" type="ORF">RND81_06G217100</name>
</gene>
<feature type="compositionally biased region" description="Polar residues" evidence="1">
    <location>
        <begin position="233"/>
        <end position="246"/>
    </location>
</feature>
<dbReference type="SUPFAM" id="SSF48452">
    <property type="entry name" value="TPR-like"/>
    <property type="match status" value="1"/>
</dbReference>
<dbReference type="InterPro" id="IPR011990">
    <property type="entry name" value="TPR-like_helical_dom_sf"/>
</dbReference>
<dbReference type="Proteomes" id="UP001443914">
    <property type="component" value="Unassembled WGS sequence"/>
</dbReference>
<dbReference type="PANTHER" id="PTHR26312:SF123">
    <property type="entry name" value="TETRATRICOPEPTIDE REPEAT (TPR)-LIKE SUPERFAMILY PROTEIN"/>
    <property type="match status" value="1"/>
</dbReference>
<evidence type="ECO:0000256" key="1">
    <source>
        <dbReference type="SAM" id="MobiDB-lite"/>
    </source>
</evidence>
<dbReference type="InterPro" id="IPR057352">
    <property type="entry name" value="TPR_TmcB/C"/>
</dbReference>
<dbReference type="Pfam" id="PF25474">
    <property type="entry name" value="TPR_TmcB"/>
    <property type="match status" value="1"/>
</dbReference>
<accession>A0AAW1K977</accession>
<feature type="region of interest" description="Disordered" evidence="1">
    <location>
        <begin position="220"/>
        <end position="246"/>
    </location>
</feature>
<organism evidence="3 4">
    <name type="scientific">Saponaria officinalis</name>
    <name type="common">Common soapwort</name>
    <name type="synonym">Lychnis saponaria</name>
    <dbReference type="NCBI Taxonomy" id="3572"/>
    <lineage>
        <taxon>Eukaryota</taxon>
        <taxon>Viridiplantae</taxon>
        <taxon>Streptophyta</taxon>
        <taxon>Embryophyta</taxon>
        <taxon>Tracheophyta</taxon>
        <taxon>Spermatophyta</taxon>
        <taxon>Magnoliopsida</taxon>
        <taxon>eudicotyledons</taxon>
        <taxon>Gunneridae</taxon>
        <taxon>Pentapetalae</taxon>
        <taxon>Caryophyllales</taxon>
        <taxon>Caryophyllaceae</taxon>
        <taxon>Caryophylleae</taxon>
        <taxon>Saponaria</taxon>
    </lineage>
</organism>
<feature type="compositionally biased region" description="Acidic residues" evidence="1">
    <location>
        <begin position="220"/>
        <end position="229"/>
    </location>
</feature>